<dbReference type="PANTHER" id="PTHR43798:SF33">
    <property type="entry name" value="HYDROLASE, PUTATIVE (AFU_ORTHOLOGUE AFUA_2G14860)-RELATED"/>
    <property type="match status" value="1"/>
</dbReference>
<keyword evidence="1 3" id="KW-0378">Hydrolase</keyword>
<reference evidence="4" key="1">
    <citation type="journal article" date="2019" name="Int. J. Syst. Evol. Microbiol.">
        <title>The Global Catalogue of Microorganisms (GCM) 10K type strain sequencing project: providing services to taxonomists for standard genome sequencing and annotation.</title>
        <authorList>
            <consortium name="The Broad Institute Genomics Platform"/>
            <consortium name="The Broad Institute Genome Sequencing Center for Infectious Disease"/>
            <person name="Wu L."/>
            <person name="Ma J."/>
        </authorList>
    </citation>
    <scope>NUCLEOTIDE SEQUENCE [LARGE SCALE GENOMIC DNA]</scope>
    <source>
        <strain evidence="4">CGMCC 1.15474</strain>
    </source>
</reference>
<dbReference type="InterPro" id="IPR029058">
    <property type="entry name" value="AB_hydrolase_fold"/>
</dbReference>
<dbReference type="Pfam" id="PF12146">
    <property type="entry name" value="Hydrolase_4"/>
    <property type="match status" value="1"/>
</dbReference>
<dbReference type="PANTHER" id="PTHR43798">
    <property type="entry name" value="MONOACYLGLYCEROL LIPASE"/>
    <property type="match status" value="1"/>
</dbReference>
<sequence length="342" mass="39489">MFQQLKGGYVKPYKNKQSDKNSVAKLEKLTLGNVTQWITIRGKNKDLPILLFLHGGPGSPQTGAQMKYNADLEENFLVVNWDQRGSGKSYTSEVTPESMNVEQILSDCHELVKYLTTQFRQKKVFLMGHSVGAVLGLLFVQKFPELIEAYVGINQPVKRAEEEIRSYQYALSIAKEKNHKKAILQLERIGSPKNGFYHSVDDLVTQRTWLTKFNGVTYKLKAVSVNIHYILSSHLTLKEKLSFMKGFGFSSTHLWDEITKINFFQLVSDVKVPVYFIAGKHDRIVFSDRLKEYYDFLKAPKKEIYYFEESGHYACFEEANKFNLIMKEVKKNHLSKNKMEVI</sequence>
<dbReference type="InterPro" id="IPR022742">
    <property type="entry name" value="Hydrolase_4"/>
</dbReference>
<evidence type="ECO:0000313" key="4">
    <source>
        <dbReference type="Proteomes" id="UP001597318"/>
    </source>
</evidence>
<dbReference type="Proteomes" id="UP001597318">
    <property type="component" value="Unassembled WGS sequence"/>
</dbReference>
<organism evidence="3 4">
    <name type="scientific">Metabacillus endolithicus</name>
    <dbReference type="NCBI Taxonomy" id="1535204"/>
    <lineage>
        <taxon>Bacteria</taxon>
        <taxon>Bacillati</taxon>
        <taxon>Bacillota</taxon>
        <taxon>Bacilli</taxon>
        <taxon>Bacillales</taxon>
        <taxon>Bacillaceae</taxon>
        <taxon>Metabacillus</taxon>
    </lineage>
</organism>
<dbReference type="InterPro" id="IPR050266">
    <property type="entry name" value="AB_hydrolase_sf"/>
</dbReference>
<comment type="caution">
    <text evidence="3">The sequence shown here is derived from an EMBL/GenBank/DDBJ whole genome shotgun (WGS) entry which is preliminary data.</text>
</comment>
<gene>
    <name evidence="3" type="ORF">ACFSKK_02635</name>
</gene>
<keyword evidence="4" id="KW-1185">Reference proteome</keyword>
<dbReference type="Gene3D" id="3.40.50.1820">
    <property type="entry name" value="alpha/beta hydrolase"/>
    <property type="match status" value="1"/>
</dbReference>
<name>A0ABW5BUT9_9BACI</name>
<evidence type="ECO:0000259" key="2">
    <source>
        <dbReference type="Pfam" id="PF12146"/>
    </source>
</evidence>
<proteinExistence type="predicted"/>
<dbReference type="InterPro" id="IPR002410">
    <property type="entry name" value="Peptidase_S33"/>
</dbReference>
<dbReference type="GO" id="GO:0016787">
    <property type="term" value="F:hydrolase activity"/>
    <property type="evidence" value="ECO:0007669"/>
    <property type="project" value="UniProtKB-KW"/>
</dbReference>
<protein>
    <submittedName>
        <fullName evidence="3">Alpha/beta fold hydrolase</fullName>
    </submittedName>
</protein>
<dbReference type="SUPFAM" id="SSF53474">
    <property type="entry name" value="alpha/beta-Hydrolases"/>
    <property type="match status" value="1"/>
</dbReference>
<evidence type="ECO:0000313" key="3">
    <source>
        <dbReference type="EMBL" id="MFD2212605.1"/>
    </source>
</evidence>
<dbReference type="PRINTS" id="PR00793">
    <property type="entry name" value="PROAMNOPTASE"/>
</dbReference>
<dbReference type="RefSeq" id="WP_247342114.1">
    <property type="nucleotide sequence ID" value="NZ_CP095550.1"/>
</dbReference>
<dbReference type="EMBL" id="JBHUIK010000001">
    <property type="protein sequence ID" value="MFD2212605.1"/>
    <property type="molecule type" value="Genomic_DNA"/>
</dbReference>
<accession>A0ABW5BUT9</accession>
<feature type="domain" description="Serine aminopeptidase S33" evidence="2">
    <location>
        <begin position="73"/>
        <end position="158"/>
    </location>
</feature>
<evidence type="ECO:0000256" key="1">
    <source>
        <dbReference type="ARBA" id="ARBA00022801"/>
    </source>
</evidence>